<evidence type="ECO:0008006" key="3">
    <source>
        <dbReference type="Google" id="ProtNLM"/>
    </source>
</evidence>
<dbReference type="EMBL" id="BTSY01000007">
    <property type="protein sequence ID" value="GMT35519.1"/>
    <property type="molecule type" value="Genomic_DNA"/>
</dbReference>
<reference evidence="1" key="1">
    <citation type="submission" date="2023-10" db="EMBL/GenBank/DDBJ databases">
        <title>Genome assembly of Pristionchus species.</title>
        <authorList>
            <person name="Yoshida K."/>
            <person name="Sommer R.J."/>
        </authorList>
    </citation>
    <scope>NUCLEOTIDE SEQUENCE</scope>
    <source>
        <strain evidence="1">RS5133</strain>
    </source>
</reference>
<organism evidence="1 2">
    <name type="scientific">Pristionchus fissidentatus</name>
    <dbReference type="NCBI Taxonomy" id="1538716"/>
    <lineage>
        <taxon>Eukaryota</taxon>
        <taxon>Metazoa</taxon>
        <taxon>Ecdysozoa</taxon>
        <taxon>Nematoda</taxon>
        <taxon>Chromadorea</taxon>
        <taxon>Rhabditida</taxon>
        <taxon>Rhabditina</taxon>
        <taxon>Diplogasteromorpha</taxon>
        <taxon>Diplogasteroidea</taxon>
        <taxon>Neodiplogasteridae</taxon>
        <taxon>Pristionchus</taxon>
    </lineage>
</organism>
<evidence type="ECO:0000313" key="1">
    <source>
        <dbReference type="EMBL" id="GMT35519.1"/>
    </source>
</evidence>
<sequence length="146" mass="16523">EALKHDSELLAIIRNQNGCFTILNDNNGCCFINENVEAAERRPKLAYFPNRNSPDCHPSVHATPFKQILTSKHFRLDGTILVTQWPCQMFLRVTLITCWRGIQFGKLHSMGFSSTSLFSNTARGHSFLILSKPLTWLVSTSKKAID</sequence>
<dbReference type="AlphaFoldDB" id="A0AAV5WXX1"/>
<keyword evidence="2" id="KW-1185">Reference proteome</keyword>
<comment type="caution">
    <text evidence="1">The sequence shown here is derived from an EMBL/GenBank/DDBJ whole genome shotgun (WGS) entry which is preliminary data.</text>
</comment>
<feature type="non-terminal residue" evidence="1">
    <location>
        <position position="1"/>
    </location>
</feature>
<protein>
    <recommendedName>
        <fullName evidence="3">Phospholipid scramblase</fullName>
    </recommendedName>
</protein>
<dbReference type="Proteomes" id="UP001432322">
    <property type="component" value="Unassembled WGS sequence"/>
</dbReference>
<gene>
    <name evidence="1" type="ORF">PFISCL1PPCAC_26816</name>
</gene>
<proteinExistence type="predicted"/>
<name>A0AAV5WXX1_9BILA</name>
<evidence type="ECO:0000313" key="2">
    <source>
        <dbReference type="Proteomes" id="UP001432322"/>
    </source>
</evidence>
<accession>A0AAV5WXX1</accession>